<evidence type="ECO:0000313" key="2">
    <source>
        <dbReference type="Proteomes" id="UP001209885"/>
    </source>
</evidence>
<dbReference type="RefSeq" id="WP_266056242.1">
    <property type="nucleotide sequence ID" value="NZ_JAPFQN010000005.1"/>
</dbReference>
<keyword evidence="2" id="KW-1185">Reference proteome</keyword>
<reference evidence="1 2" key="1">
    <citation type="submission" date="2022-11" db="EMBL/GenBank/DDBJ databases">
        <title>The characterization of three novel Bacteroidetes species and genomic analysis of their roles in tidal elemental geochemical cycles.</title>
        <authorList>
            <person name="Ma K."/>
        </authorList>
    </citation>
    <scope>NUCLEOTIDE SEQUENCE [LARGE SCALE GENOMIC DNA]</scope>
    <source>
        <strain evidence="1 2">M17</strain>
    </source>
</reference>
<proteinExistence type="predicted"/>
<evidence type="ECO:0008006" key="3">
    <source>
        <dbReference type="Google" id="ProtNLM"/>
    </source>
</evidence>
<comment type="caution">
    <text evidence="1">The sequence shown here is derived from an EMBL/GenBank/DDBJ whole genome shotgun (WGS) entry which is preliminary data.</text>
</comment>
<gene>
    <name evidence="1" type="ORF">OO013_08020</name>
</gene>
<dbReference type="EMBL" id="JAPFQN010000005">
    <property type="protein sequence ID" value="MCX2743807.1"/>
    <property type="molecule type" value="Genomic_DNA"/>
</dbReference>
<evidence type="ECO:0000313" key="1">
    <source>
        <dbReference type="EMBL" id="MCX2743807.1"/>
    </source>
</evidence>
<protein>
    <recommendedName>
        <fullName evidence="3">Lipoprotein</fullName>
    </recommendedName>
</protein>
<accession>A0ABT3RPU5</accession>
<dbReference type="Proteomes" id="UP001209885">
    <property type="component" value="Unassembled WGS sequence"/>
</dbReference>
<sequence length="259" mass="30093">MDIKKVIGFKLLILVLCSCNGQTDNLSTEVKTDDSIEIEFKKGQIIFSTSNRDWEYETIRLYPGDNSIDSVKLKEILKRDVVSIEKSKDTIFAFFNNEKLAKVDNKCLPKIDLALLQNYYPKFYNVSIEDDIPNHIYLKNEKDFLHLTQHDEEYTWEKAIITDTLLSILDLKVGLNKDEAIKALGLPKLSYPDNFNLILCQATEPSKIWYKKLIETYGLNKHTYLKDVFANQILVKFSKNKIELIKISPWIPYIGLDEK</sequence>
<name>A0ABT3RPU5_9BACT</name>
<organism evidence="1 2">
    <name type="scientific">Mangrovivirga halotolerans</name>
    <dbReference type="NCBI Taxonomy" id="2993936"/>
    <lineage>
        <taxon>Bacteria</taxon>
        <taxon>Pseudomonadati</taxon>
        <taxon>Bacteroidota</taxon>
        <taxon>Cytophagia</taxon>
        <taxon>Cytophagales</taxon>
        <taxon>Mangrovivirgaceae</taxon>
        <taxon>Mangrovivirga</taxon>
    </lineage>
</organism>